<dbReference type="Gene3D" id="2.160.20.120">
    <property type="match status" value="1"/>
</dbReference>
<accession>A0A1W0X3Q2</accession>
<dbReference type="AlphaFoldDB" id="A0A1W0X3Q2"/>
<dbReference type="EMBL" id="MTYJ01000020">
    <property type="protein sequence ID" value="OQV21922.1"/>
    <property type="molecule type" value="Genomic_DNA"/>
</dbReference>
<organism evidence="3 4">
    <name type="scientific">Hypsibius exemplaris</name>
    <name type="common">Freshwater tardigrade</name>
    <dbReference type="NCBI Taxonomy" id="2072580"/>
    <lineage>
        <taxon>Eukaryota</taxon>
        <taxon>Metazoa</taxon>
        <taxon>Ecdysozoa</taxon>
        <taxon>Tardigrada</taxon>
        <taxon>Eutardigrada</taxon>
        <taxon>Parachela</taxon>
        <taxon>Hypsibioidea</taxon>
        <taxon>Hypsibiidae</taxon>
        <taxon>Hypsibius</taxon>
    </lineage>
</organism>
<dbReference type="Pfam" id="PF10988">
    <property type="entry name" value="DUF2807"/>
    <property type="match status" value="1"/>
</dbReference>
<proteinExistence type="predicted"/>
<feature type="chain" id="PRO_5012054285" description="Putative auto-transporter adhesin head GIN domain-containing protein" evidence="1">
    <location>
        <begin position="20"/>
        <end position="226"/>
    </location>
</feature>
<evidence type="ECO:0000256" key="1">
    <source>
        <dbReference type="SAM" id="SignalP"/>
    </source>
</evidence>
<evidence type="ECO:0000259" key="2">
    <source>
        <dbReference type="Pfam" id="PF10988"/>
    </source>
</evidence>
<dbReference type="InterPro" id="IPR021255">
    <property type="entry name" value="DUF2807"/>
</dbReference>
<evidence type="ECO:0000313" key="3">
    <source>
        <dbReference type="EMBL" id="OQV21922.1"/>
    </source>
</evidence>
<gene>
    <name evidence="3" type="ORF">BV898_04135</name>
</gene>
<protein>
    <recommendedName>
        <fullName evidence="2">Putative auto-transporter adhesin head GIN domain-containing protein</fullName>
    </recommendedName>
</protein>
<keyword evidence="4" id="KW-1185">Reference proteome</keyword>
<name>A0A1W0X3Q2_HYPEX</name>
<evidence type="ECO:0000313" key="4">
    <source>
        <dbReference type="Proteomes" id="UP000192578"/>
    </source>
</evidence>
<reference evidence="4" key="1">
    <citation type="submission" date="2017-01" db="EMBL/GenBank/DDBJ databases">
        <title>Comparative genomics of anhydrobiosis in the tardigrade Hypsibius dujardini.</title>
        <authorList>
            <person name="Yoshida Y."/>
            <person name="Koutsovoulos G."/>
            <person name="Laetsch D."/>
            <person name="Stevens L."/>
            <person name="Kumar S."/>
            <person name="Horikawa D."/>
            <person name="Ishino K."/>
            <person name="Komine S."/>
            <person name="Tomita M."/>
            <person name="Blaxter M."/>
            <person name="Arakawa K."/>
        </authorList>
    </citation>
    <scope>NUCLEOTIDE SEQUENCE [LARGE SCALE GENOMIC DNA]</scope>
    <source>
        <strain evidence="4">Z151</strain>
    </source>
</reference>
<dbReference type="Proteomes" id="UP000192578">
    <property type="component" value="Unassembled WGS sequence"/>
</dbReference>
<comment type="caution">
    <text evidence="3">The sequence shown here is derived from an EMBL/GenBank/DDBJ whole genome shotgun (WGS) entry which is preliminary data.</text>
</comment>
<keyword evidence="1" id="KW-0732">Signal</keyword>
<feature type="signal peptide" evidence="1">
    <location>
        <begin position="1"/>
        <end position="19"/>
    </location>
</feature>
<sequence length="226" mass="24048">MFILRLSLTFLLAVHLAIADNQQRPVRNYRGIDVDGPFQVTVDLNGKEGAVLDTADPGLFERVQTVVDNQILRIRFQGNGQDVGSELIKVFISAFSLVSLEGNGPSRMTVLQSLKEPNIQLVSKGSSWMSLSVDTFVVRCQLTGSGTIEINGKCAGLDVIGQGSPSFKGLRLETDVAVVSVQANGQAEISVKAALAGHVSGKARLRYDGAPQVNVKTSGTGSVVHV</sequence>
<dbReference type="OrthoDB" id="10527974at2759"/>
<feature type="domain" description="Putative auto-transporter adhesin head GIN" evidence="2">
    <location>
        <begin position="28"/>
        <end position="211"/>
    </location>
</feature>